<gene>
    <name evidence="2" type="ORF">D5R81_19010</name>
</gene>
<comment type="caution">
    <text evidence="2">The sequence shown here is derived from an EMBL/GenBank/DDBJ whole genome shotgun (WGS) entry which is preliminary data.</text>
</comment>
<accession>A0A3A6TTV5</accession>
<protein>
    <submittedName>
        <fullName evidence="2">Uncharacterized protein</fullName>
    </submittedName>
</protein>
<reference evidence="2 3" key="1">
    <citation type="submission" date="2018-09" db="EMBL/GenBank/DDBJ databases">
        <title>Phylogeny of the Shewanellaceae, and recommendation for two new genera, Pseudoshewanella and Parashewanella.</title>
        <authorList>
            <person name="Wang G."/>
        </authorList>
    </citation>
    <scope>NUCLEOTIDE SEQUENCE [LARGE SCALE GENOMIC DNA]</scope>
    <source>
        <strain evidence="2 3">KCTC 22492</strain>
    </source>
</reference>
<organism evidence="2 3">
    <name type="scientific">Parashewanella spongiae</name>
    <dbReference type="NCBI Taxonomy" id="342950"/>
    <lineage>
        <taxon>Bacteria</taxon>
        <taxon>Pseudomonadati</taxon>
        <taxon>Pseudomonadota</taxon>
        <taxon>Gammaproteobacteria</taxon>
        <taxon>Alteromonadales</taxon>
        <taxon>Shewanellaceae</taxon>
        <taxon>Parashewanella</taxon>
    </lineage>
</organism>
<dbReference type="Gene3D" id="1.10.1370.10">
    <property type="entry name" value="Neurolysin, domain 3"/>
    <property type="match status" value="1"/>
</dbReference>
<dbReference type="InterPro" id="IPR024077">
    <property type="entry name" value="Neurolysin/TOP_dom2"/>
</dbReference>
<dbReference type="EMBL" id="QYYH01000204">
    <property type="protein sequence ID" value="RJY04913.1"/>
    <property type="molecule type" value="Genomic_DNA"/>
</dbReference>
<evidence type="ECO:0000313" key="2">
    <source>
        <dbReference type="EMBL" id="RJY04913.1"/>
    </source>
</evidence>
<sequence>MIFRLTALVFFSTIASAKTAPVDFITAQCLNIQPINIINSKGLDNTLHHFEQQNLTINNINDNINYFLHNKLNHDDKASLINCQIRLSDIWNQFLLNDSTQQFLLQLKGSSHRSYRQLATQIENSILHQLTETQKAKLRTYESVFRSEFLALKPRLIIHDINCKLDPSLQEKQEDELEITIARYLLRQPNNSCRKAVWETYYQRDMLKRPLLEVVDLRQHQATSKGFDDFSQLKLANNYLNSPELVEQFLTHFSDSLDIAPWSIGRELQAISEQNFKPISTHSLLTESFTKFQKLGLKFEEINAELYRVWLHNRLLGDITINLSNKHTKIYSKTIRYPIVGYQFGQASLSSPTELKSFRKVDNFVQRLSKIVAAFSDASPNYLTSKSLNNNDYSKISDKWLAEYLVDQLEIKGLGSYPRLLLANQYLEQLEILRAKVALNLYRKNHLQSDVDALFQAHFGSALSSNVSFPLSFNGIIEQGPMYYQKLWQKKVGGYLYRQSKSQQNNNLFFDILVVNENRFSFQQQVEKILKIDISPSELIDDVYLSFETH</sequence>
<keyword evidence="3" id="KW-1185">Reference proteome</keyword>
<keyword evidence="1" id="KW-0732">Signal</keyword>
<dbReference type="Proteomes" id="UP000273022">
    <property type="component" value="Unassembled WGS sequence"/>
</dbReference>
<evidence type="ECO:0000256" key="1">
    <source>
        <dbReference type="SAM" id="SignalP"/>
    </source>
</evidence>
<proteinExistence type="predicted"/>
<name>A0A3A6TTV5_9GAMM</name>
<feature type="chain" id="PRO_5017190910" evidence="1">
    <location>
        <begin position="18"/>
        <end position="550"/>
    </location>
</feature>
<dbReference type="AlphaFoldDB" id="A0A3A6TTV5"/>
<evidence type="ECO:0000313" key="3">
    <source>
        <dbReference type="Proteomes" id="UP000273022"/>
    </source>
</evidence>
<dbReference type="SUPFAM" id="SSF55486">
    <property type="entry name" value="Metalloproteases ('zincins'), catalytic domain"/>
    <property type="match status" value="1"/>
</dbReference>
<feature type="signal peptide" evidence="1">
    <location>
        <begin position="1"/>
        <end position="17"/>
    </location>
</feature>